<dbReference type="InterPro" id="IPR048144">
    <property type="entry name" value="YicS_fam"/>
</dbReference>
<keyword evidence="2" id="KW-0732">Signal</keyword>
<sequence length="97" mass="11224">MSIVRNITLLLCVVWSANSLANSAYESLQFGKYKQQIISDLKKACHPQKKTSDEVWANKILSNEDNKTYIRDARIALERNNEKNYWDAISKVECPEM</sequence>
<dbReference type="AlphaFoldDB" id="A0A1B7HUC8"/>
<accession>A0A1B7HUC8</accession>
<dbReference type="NCBIfam" id="NF041639">
    <property type="entry name" value="YicS_fam"/>
    <property type="match status" value="1"/>
</dbReference>
<evidence type="ECO:0000313" key="4">
    <source>
        <dbReference type="Proteomes" id="UP000078504"/>
    </source>
</evidence>
<comment type="caution">
    <text evidence="3">The sequence shown here is derived from an EMBL/GenBank/DDBJ whole genome shotgun (WGS) entry which is preliminary data.</text>
</comment>
<dbReference type="PATRIC" id="fig|1354253.4.peg.3117"/>
<proteinExistence type="predicted"/>
<organism evidence="3 4">
    <name type="scientific">Buttiauxella gaviniae ATCC 51604</name>
    <dbReference type="NCBI Taxonomy" id="1354253"/>
    <lineage>
        <taxon>Bacteria</taxon>
        <taxon>Pseudomonadati</taxon>
        <taxon>Pseudomonadota</taxon>
        <taxon>Gammaproteobacteria</taxon>
        <taxon>Enterobacterales</taxon>
        <taxon>Enterobacteriaceae</taxon>
        <taxon>Buttiauxella</taxon>
    </lineage>
</organism>
<evidence type="ECO:0000256" key="1">
    <source>
        <dbReference type="ARBA" id="ARBA00035681"/>
    </source>
</evidence>
<feature type="chain" id="PRO_5008593304" description="Uncharacterized protein YicS" evidence="2">
    <location>
        <begin position="22"/>
        <end position="97"/>
    </location>
</feature>
<gene>
    <name evidence="3" type="ORF">M977_03067</name>
</gene>
<evidence type="ECO:0000313" key="3">
    <source>
        <dbReference type="EMBL" id="OAT19244.1"/>
    </source>
</evidence>
<protein>
    <recommendedName>
        <fullName evidence="1">Uncharacterized protein YicS</fullName>
    </recommendedName>
</protein>
<dbReference type="RefSeq" id="WP_064516570.1">
    <property type="nucleotide sequence ID" value="NZ_LXEP01000029.1"/>
</dbReference>
<name>A0A1B7HUC8_9ENTR</name>
<evidence type="ECO:0000256" key="2">
    <source>
        <dbReference type="SAM" id="SignalP"/>
    </source>
</evidence>
<reference evidence="3 4" key="1">
    <citation type="submission" date="2016-04" db="EMBL/GenBank/DDBJ databases">
        <title>ATOL: Assembling a taxonomically balanced genome-scale reconstruction of the evolutionary history of the Enterobacteriaceae.</title>
        <authorList>
            <person name="Plunkett G.III."/>
            <person name="Neeno-Eckwall E.C."/>
            <person name="Glasner J.D."/>
            <person name="Perna N.T."/>
        </authorList>
    </citation>
    <scope>NUCLEOTIDE SEQUENCE [LARGE SCALE GENOMIC DNA]</scope>
    <source>
        <strain evidence="3 4">ATCC 51604</strain>
    </source>
</reference>
<feature type="signal peptide" evidence="2">
    <location>
        <begin position="1"/>
        <end position="21"/>
    </location>
</feature>
<dbReference type="EMBL" id="LXEP01000029">
    <property type="protein sequence ID" value="OAT19244.1"/>
    <property type="molecule type" value="Genomic_DNA"/>
</dbReference>
<dbReference type="Proteomes" id="UP000078504">
    <property type="component" value="Unassembled WGS sequence"/>
</dbReference>